<dbReference type="Proteomes" id="UP001274830">
    <property type="component" value="Unassembled WGS sequence"/>
</dbReference>
<evidence type="ECO:0000313" key="3">
    <source>
        <dbReference type="Proteomes" id="UP001274830"/>
    </source>
</evidence>
<sequence>MARKRSTSSGPGANPTSPKRQHRNDDDADHDPSTRRPSGTSRKAFATTSTRGRANSPSKNVTFPRNLEQGRTQSIADHRHRSPVRSALRQKEDEEVFSAEEEGYNDSATEESAFDEDLVCSQADPSSQLIGDSPPMVESYSSKLDMADKYGDVHICQELQWLQWKIHKLLKQFSPSFEAHGKDAADDLFASGNRPFLQYVGRLALGGPDDQKSWSRMLEDDSCRRSLAWAVIGQVLKEQCFDVLWFGASPDEERKLREYERSAVDKDGFRRANNRASICRKFPKTHASSEHAGSDTYTIATVKLAMHLERMVAPLYHSAMGTSAAPTRIHFKDIASSAASISRILRLQSDVVYYWPPTFKDEEVEPARMECLNMTDMLEHSPYVKQDAGHGHPVLSEDRRADSQAIVQIVCFPGLVAYRKGGGGLAKHTLAREGRRPSTAPPDVQRVQQMRDGQYTGQEGIRTKTILKAAVHLKWGKQRLLTREAGTSAFLDAVRDGSSKYVDDSKGFREFWDLYGDYVEDNDPKALAAARAHERLVNFDGMTPVKSKRRV</sequence>
<feature type="compositionally biased region" description="Polar residues" evidence="1">
    <location>
        <begin position="35"/>
        <end position="75"/>
    </location>
</feature>
<dbReference type="AlphaFoldDB" id="A0AAE0WLY3"/>
<protein>
    <submittedName>
        <fullName evidence="2">Uncharacterized protein</fullName>
    </submittedName>
</protein>
<comment type="caution">
    <text evidence="2">The sequence shown here is derived from an EMBL/GenBank/DDBJ whole genome shotgun (WGS) entry which is preliminary data.</text>
</comment>
<name>A0AAE0WLY3_9PEZI</name>
<gene>
    <name evidence="2" type="ORF">LTR78_005990</name>
</gene>
<reference evidence="2" key="1">
    <citation type="submission" date="2023-07" db="EMBL/GenBank/DDBJ databases">
        <title>Black Yeasts Isolated from many extreme environments.</title>
        <authorList>
            <person name="Coleine C."/>
            <person name="Stajich J.E."/>
            <person name="Selbmann L."/>
        </authorList>
    </citation>
    <scope>NUCLEOTIDE SEQUENCE</scope>
    <source>
        <strain evidence="2">CCFEE 5485</strain>
    </source>
</reference>
<evidence type="ECO:0000256" key="1">
    <source>
        <dbReference type="SAM" id="MobiDB-lite"/>
    </source>
</evidence>
<dbReference type="EMBL" id="JAUTXT010000021">
    <property type="protein sequence ID" value="KAK3674143.1"/>
    <property type="molecule type" value="Genomic_DNA"/>
</dbReference>
<feature type="compositionally biased region" description="Acidic residues" evidence="1">
    <location>
        <begin position="93"/>
        <end position="107"/>
    </location>
</feature>
<keyword evidence="3" id="KW-1185">Reference proteome</keyword>
<feature type="compositionally biased region" description="Polar residues" evidence="1">
    <location>
        <begin position="7"/>
        <end position="18"/>
    </location>
</feature>
<proteinExistence type="predicted"/>
<organism evidence="2 3">
    <name type="scientific">Recurvomyces mirabilis</name>
    <dbReference type="NCBI Taxonomy" id="574656"/>
    <lineage>
        <taxon>Eukaryota</taxon>
        <taxon>Fungi</taxon>
        <taxon>Dikarya</taxon>
        <taxon>Ascomycota</taxon>
        <taxon>Pezizomycotina</taxon>
        <taxon>Dothideomycetes</taxon>
        <taxon>Dothideomycetidae</taxon>
        <taxon>Mycosphaerellales</taxon>
        <taxon>Teratosphaeriaceae</taxon>
        <taxon>Recurvomyces</taxon>
    </lineage>
</organism>
<feature type="region of interest" description="Disordered" evidence="1">
    <location>
        <begin position="1"/>
        <end position="107"/>
    </location>
</feature>
<accession>A0AAE0WLY3</accession>
<evidence type="ECO:0000313" key="2">
    <source>
        <dbReference type="EMBL" id="KAK3674143.1"/>
    </source>
</evidence>